<protein>
    <recommendedName>
        <fullName evidence="5">C2H2-type domain-containing protein</fullName>
    </recommendedName>
</protein>
<reference evidence="1" key="1">
    <citation type="submission" date="2021-02" db="EMBL/GenBank/DDBJ databases">
        <authorList>
            <person name="Nowell W R."/>
        </authorList>
    </citation>
    <scope>NUCLEOTIDE SEQUENCE</scope>
</reference>
<dbReference type="Proteomes" id="UP000663870">
    <property type="component" value="Unassembled WGS sequence"/>
</dbReference>
<accession>A0A815E985</accession>
<dbReference type="EMBL" id="CAJNOH010002743">
    <property type="protein sequence ID" value="CAF1308364.1"/>
    <property type="molecule type" value="Genomic_DNA"/>
</dbReference>
<evidence type="ECO:0000313" key="1">
    <source>
        <dbReference type="EMBL" id="CAF1308364.1"/>
    </source>
</evidence>
<gene>
    <name evidence="2" type="ORF">JXQ802_LOCUS45989</name>
    <name evidence="1" type="ORF">PYM288_LOCUS30282</name>
</gene>
<evidence type="ECO:0000313" key="3">
    <source>
        <dbReference type="Proteomes" id="UP000663854"/>
    </source>
</evidence>
<evidence type="ECO:0008006" key="5">
    <source>
        <dbReference type="Google" id="ProtNLM"/>
    </source>
</evidence>
<proteinExistence type="predicted"/>
<dbReference type="AlphaFoldDB" id="A0A815E985"/>
<name>A0A815E985_9BILA</name>
<dbReference type="Proteomes" id="UP000663854">
    <property type="component" value="Unassembled WGS sequence"/>
</dbReference>
<evidence type="ECO:0000313" key="2">
    <source>
        <dbReference type="EMBL" id="CAF1578777.1"/>
    </source>
</evidence>
<sequence>MCSDFEPLGKSSLFTILDTCKASTRKSLQGINYFAAEAGEAFDGLRKMIEDKVALYSDSERLIENLKRARFYLKSDYKMHVTRSSNIADHCCVCALSDPEGRNFAQDCEHEHDESCIECSNLTNTLNEIERFIEETETDEELFDRALKKFRSYRESIEAWKAHLLRSINQDLCRENLLDKLSNNEIYLNLDWAMKFLPVKSREPQSEFFGKRDISWHITVAMKNDAGVENENNTFDEDSDVFDDSQQINNQEMTDLSEENSDDTNVIDKKGKHCFNKTEGFVHEWVETKERHRDEIMDVGGCDTQEDESLQNCYKQKNIYTCDVEQGCTAEFVKFGNYINHILIGKHRCTVEKLLLKDTAMKMYHSKLEEVENRRLICIDMKLTEVIDDETSSLPQG</sequence>
<evidence type="ECO:0000313" key="4">
    <source>
        <dbReference type="Proteomes" id="UP000663870"/>
    </source>
</evidence>
<keyword evidence="4" id="KW-1185">Reference proteome</keyword>
<dbReference type="EMBL" id="CAJNOL010003999">
    <property type="protein sequence ID" value="CAF1578777.1"/>
    <property type="molecule type" value="Genomic_DNA"/>
</dbReference>
<comment type="caution">
    <text evidence="1">The sequence shown here is derived from an EMBL/GenBank/DDBJ whole genome shotgun (WGS) entry which is preliminary data.</text>
</comment>
<organism evidence="1 3">
    <name type="scientific">Rotaria sordida</name>
    <dbReference type="NCBI Taxonomy" id="392033"/>
    <lineage>
        <taxon>Eukaryota</taxon>
        <taxon>Metazoa</taxon>
        <taxon>Spiralia</taxon>
        <taxon>Gnathifera</taxon>
        <taxon>Rotifera</taxon>
        <taxon>Eurotatoria</taxon>
        <taxon>Bdelloidea</taxon>
        <taxon>Philodinida</taxon>
        <taxon>Philodinidae</taxon>
        <taxon>Rotaria</taxon>
    </lineage>
</organism>